<feature type="transmembrane region" description="Helical" evidence="1">
    <location>
        <begin position="62"/>
        <end position="84"/>
    </location>
</feature>
<name>A0A0W0VYG4_9GAMM</name>
<evidence type="ECO:0000256" key="1">
    <source>
        <dbReference type="SAM" id="Phobius"/>
    </source>
</evidence>
<evidence type="ECO:0000313" key="4">
    <source>
        <dbReference type="Proteomes" id="UP000054908"/>
    </source>
</evidence>
<dbReference type="EMBL" id="LNYL01000045">
    <property type="protein sequence ID" value="KTD25163.1"/>
    <property type="molecule type" value="Genomic_DNA"/>
</dbReference>
<dbReference type="STRING" id="466.Lmac_2141"/>
<dbReference type="InterPro" id="IPR047658">
    <property type="entry name" value="IS4-like_transpos"/>
</dbReference>
<proteinExistence type="predicted"/>
<dbReference type="GO" id="GO:0004803">
    <property type="term" value="F:transposase activity"/>
    <property type="evidence" value="ECO:0007669"/>
    <property type="project" value="InterPro"/>
</dbReference>
<dbReference type="InterPro" id="IPR002559">
    <property type="entry name" value="Transposase_11"/>
</dbReference>
<keyword evidence="1" id="KW-0472">Membrane</keyword>
<dbReference type="NCBIfam" id="NF033591">
    <property type="entry name" value="transpos_IS4_2"/>
    <property type="match status" value="1"/>
</dbReference>
<dbReference type="InterPro" id="IPR012337">
    <property type="entry name" value="RNaseH-like_sf"/>
</dbReference>
<sequence length="310" mass="35761">MDINELSVMLNGYFGWNKARMVCFTCMLVSLFKVRTVNLKELACGFESDASLASRHKRIRRFFREFTISFAMLAGWVITFFDLGQTPLFLAIDRTNWRWGKQDINILMLSVVYLGIALPLRWELLPKRGNSNTTERMDLMNRFIKQFGKERIACLLADREFVGKEWFSWLRKEKIAFCIRIKSNTQATNSLGLPVNVDALFYGLKPGEQRVLQGARKLWDQKIHLSALRLHNGELLILATDSAHDLPVTLYGKRWEIGVSRLRTLHLVGESPTEVKGSSLVAREASWSESKTMEPSDNIFRKEYAQCTRL</sequence>
<dbReference type="GO" id="GO:0006313">
    <property type="term" value="P:DNA transposition"/>
    <property type="evidence" value="ECO:0007669"/>
    <property type="project" value="InterPro"/>
</dbReference>
<keyword evidence="1" id="KW-1133">Transmembrane helix</keyword>
<evidence type="ECO:0000259" key="2">
    <source>
        <dbReference type="Pfam" id="PF01609"/>
    </source>
</evidence>
<evidence type="ECO:0000313" key="3">
    <source>
        <dbReference type="EMBL" id="KTD25163.1"/>
    </source>
</evidence>
<dbReference type="OrthoDB" id="1091931at2"/>
<feature type="transmembrane region" description="Helical" evidence="1">
    <location>
        <begin position="104"/>
        <end position="122"/>
    </location>
</feature>
<dbReference type="AlphaFoldDB" id="A0A0W0VYG4"/>
<dbReference type="GO" id="GO:0003677">
    <property type="term" value="F:DNA binding"/>
    <property type="evidence" value="ECO:0007669"/>
    <property type="project" value="InterPro"/>
</dbReference>
<keyword evidence="4" id="KW-1185">Reference proteome</keyword>
<dbReference type="Pfam" id="PF01609">
    <property type="entry name" value="DDE_Tnp_1"/>
    <property type="match status" value="1"/>
</dbReference>
<reference evidence="3 4" key="1">
    <citation type="submission" date="2015-11" db="EMBL/GenBank/DDBJ databases">
        <title>Genomic analysis of 38 Legionella species identifies large and diverse effector repertoires.</title>
        <authorList>
            <person name="Burstein D."/>
            <person name="Amaro F."/>
            <person name="Zusman T."/>
            <person name="Lifshitz Z."/>
            <person name="Cohen O."/>
            <person name="Gilbert J.A."/>
            <person name="Pupko T."/>
            <person name="Shuman H.A."/>
            <person name="Segal G."/>
        </authorList>
    </citation>
    <scope>NUCLEOTIDE SEQUENCE [LARGE SCALE GENOMIC DNA]</scope>
    <source>
        <strain evidence="3 4">PX-1-G2-E2</strain>
    </source>
</reference>
<dbReference type="Proteomes" id="UP000054908">
    <property type="component" value="Unassembled WGS sequence"/>
</dbReference>
<feature type="domain" description="Transposase IS4-like" evidence="2">
    <location>
        <begin position="87"/>
        <end position="257"/>
    </location>
</feature>
<accession>A0A0W0VYG4</accession>
<dbReference type="PATRIC" id="fig|466.6.peg.2272"/>
<protein>
    <submittedName>
        <fullName evidence="3">Putative Transposase (IS4 family)</fullName>
    </submittedName>
</protein>
<gene>
    <name evidence="3" type="ORF">Lmac_2141</name>
</gene>
<comment type="caution">
    <text evidence="3">The sequence shown here is derived from an EMBL/GenBank/DDBJ whole genome shotgun (WGS) entry which is preliminary data.</text>
</comment>
<organism evidence="3 4">
    <name type="scientific">Legionella maceachernii</name>
    <dbReference type="NCBI Taxonomy" id="466"/>
    <lineage>
        <taxon>Bacteria</taxon>
        <taxon>Pseudomonadati</taxon>
        <taxon>Pseudomonadota</taxon>
        <taxon>Gammaproteobacteria</taxon>
        <taxon>Legionellales</taxon>
        <taxon>Legionellaceae</taxon>
        <taxon>Legionella</taxon>
    </lineage>
</organism>
<dbReference type="SUPFAM" id="SSF53098">
    <property type="entry name" value="Ribonuclease H-like"/>
    <property type="match status" value="1"/>
</dbReference>
<keyword evidence="1" id="KW-0812">Transmembrane</keyword>